<reference evidence="2 3" key="1">
    <citation type="submission" date="2018-02" db="EMBL/GenBank/DDBJ databases">
        <title>Genome sequence of the basidiomycete white-rot fungus Phlebia centrifuga.</title>
        <authorList>
            <person name="Granchi Z."/>
            <person name="Peng M."/>
            <person name="de Vries R.P."/>
            <person name="Hilden K."/>
            <person name="Makela M.R."/>
            <person name="Grigoriev I."/>
            <person name="Riley R."/>
        </authorList>
    </citation>
    <scope>NUCLEOTIDE SEQUENCE [LARGE SCALE GENOMIC DNA]</scope>
    <source>
        <strain evidence="2 3">FBCC195</strain>
    </source>
</reference>
<feature type="compositionally biased region" description="Basic and acidic residues" evidence="1">
    <location>
        <begin position="1"/>
        <end position="58"/>
    </location>
</feature>
<keyword evidence="3" id="KW-1185">Reference proteome</keyword>
<protein>
    <submittedName>
        <fullName evidence="2">Uncharacterized protein</fullName>
    </submittedName>
</protein>
<proteinExistence type="predicted"/>
<evidence type="ECO:0000313" key="3">
    <source>
        <dbReference type="Proteomes" id="UP000186601"/>
    </source>
</evidence>
<accession>A0A2R6S4P3</accession>
<dbReference type="AlphaFoldDB" id="A0A2R6S4P3"/>
<comment type="caution">
    <text evidence="2">The sequence shown here is derived from an EMBL/GenBank/DDBJ whole genome shotgun (WGS) entry which is preliminary data.</text>
</comment>
<sequence length="68" mass="7708">MEGERKNRGEEGREWKYRGEDGLEVEPERIARGDRDLETGSGLRNKDDGKSERLEEAGRGTGEAWGDE</sequence>
<evidence type="ECO:0000256" key="1">
    <source>
        <dbReference type="SAM" id="MobiDB-lite"/>
    </source>
</evidence>
<evidence type="ECO:0000313" key="2">
    <source>
        <dbReference type="EMBL" id="PSS37232.1"/>
    </source>
</evidence>
<feature type="compositionally biased region" description="Gly residues" evidence="1">
    <location>
        <begin position="59"/>
        <end position="68"/>
    </location>
</feature>
<dbReference type="EMBL" id="MLYV02000070">
    <property type="protein sequence ID" value="PSS37232.1"/>
    <property type="molecule type" value="Genomic_DNA"/>
</dbReference>
<dbReference type="Proteomes" id="UP000186601">
    <property type="component" value="Unassembled WGS sequence"/>
</dbReference>
<feature type="region of interest" description="Disordered" evidence="1">
    <location>
        <begin position="1"/>
        <end position="68"/>
    </location>
</feature>
<name>A0A2R6S4P3_9APHY</name>
<gene>
    <name evidence="2" type="ORF">PHLCEN_2v921</name>
</gene>
<organism evidence="2 3">
    <name type="scientific">Hermanssonia centrifuga</name>
    <dbReference type="NCBI Taxonomy" id="98765"/>
    <lineage>
        <taxon>Eukaryota</taxon>
        <taxon>Fungi</taxon>
        <taxon>Dikarya</taxon>
        <taxon>Basidiomycota</taxon>
        <taxon>Agaricomycotina</taxon>
        <taxon>Agaricomycetes</taxon>
        <taxon>Polyporales</taxon>
        <taxon>Meruliaceae</taxon>
        <taxon>Hermanssonia</taxon>
    </lineage>
</organism>